<reference evidence="1 2" key="1">
    <citation type="submission" date="2013-02" db="EMBL/GenBank/DDBJ databases">
        <title>Genome sequence of Clostridium saccharoperbutylacetonicum N1-4(HMT).</title>
        <authorList>
            <person name="Poehlein A."/>
            <person name="Daniel R."/>
        </authorList>
    </citation>
    <scope>NUCLEOTIDE SEQUENCE [LARGE SCALE GENOMIC DNA]</scope>
    <source>
        <strain evidence="2">N1-4(HMT)</strain>
    </source>
</reference>
<dbReference type="AlphaFoldDB" id="M1MM09"/>
<organism evidence="1 2">
    <name type="scientific">Clostridium saccharoperbutylacetonicum N1-4(HMT)</name>
    <dbReference type="NCBI Taxonomy" id="931276"/>
    <lineage>
        <taxon>Bacteria</taxon>
        <taxon>Bacillati</taxon>
        <taxon>Bacillota</taxon>
        <taxon>Clostridia</taxon>
        <taxon>Eubacteriales</taxon>
        <taxon>Clostridiaceae</taxon>
        <taxon>Clostridium</taxon>
    </lineage>
</organism>
<dbReference type="KEGG" id="csr:Cspa_c34820"/>
<evidence type="ECO:0000313" key="1">
    <source>
        <dbReference type="EMBL" id="AGF57243.1"/>
    </source>
</evidence>
<name>M1MM09_9CLOT</name>
<keyword evidence="2" id="KW-1185">Reference proteome</keyword>
<evidence type="ECO:0000313" key="2">
    <source>
        <dbReference type="Proteomes" id="UP000011728"/>
    </source>
</evidence>
<dbReference type="HOGENOM" id="CLU_3249657_0_0_9"/>
<dbReference type="EMBL" id="CP004121">
    <property type="protein sequence ID" value="AGF57243.1"/>
    <property type="molecule type" value="Genomic_DNA"/>
</dbReference>
<protein>
    <submittedName>
        <fullName evidence="1">Uncharacterized protein</fullName>
    </submittedName>
</protein>
<sequence>MNYENINIIYTIYRVYAVNKKSFFENRIKWYLKKVNYLYIVR</sequence>
<dbReference type="PATRIC" id="fig|931276.5.peg.3508"/>
<gene>
    <name evidence="1" type="ORF">Cspa_c34820</name>
</gene>
<accession>M1MM09</accession>
<dbReference type="Proteomes" id="UP000011728">
    <property type="component" value="Chromosome"/>
</dbReference>
<proteinExistence type="predicted"/>